<keyword evidence="4" id="KW-1185">Reference proteome</keyword>
<dbReference type="InterPro" id="IPR036397">
    <property type="entry name" value="RNaseH_sf"/>
</dbReference>
<evidence type="ECO:0000313" key="4">
    <source>
        <dbReference type="Proteomes" id="UP001500683"/>
    </source>
</evidence>
<dbReference type="InterPro" id="IPR001584">
    <property type="entry name" value="Integrase_cat-core"/>
</dbReference>
<protein>
    <recommendedName>
        <fullName evidence="2">Integrase catalytic domain-containing protein</fullName>
    </recommendedName>
</protein>
<reference evidence="4" key="1">
    <citation type="journal article" date="2019" name="Int. J. Syst. Evol. Microbiol.">
        <title>The Global Catalogue of Microorganisms (GCM) 10K type strain sequencing project: providing services to taxonomists for standard genome sequencing and annotation.</title>
        <authorList>
            <consortium name="The Broad Institute Genomics Platform"/>
            <consortium name="The Broad Institute Genome Sequencing Center for Infectious Disease"/>
            <person name="Wu L."/>
            <person name="Ma J."/>
        </authorList>
    </citation>
    <scope>NUCLEOTIDE SEQUENCE [LARGE SCALE GENOMIC DNA]</scope>
    <source>
        <strain evidence="4">JCM 16702</strain>
    </source>
</reference>
<feature type="domain" description="Integrase catalytic" evidence="2">
    <location>
        <begin position="9"/>
        <end position="179"/>
    </location>
</feature>
<proteinExistence type="predicted"/>
<evidence type="ECO:0000313" key="3">
    <source>
        <dbReference type="EMBL" id="GAA4069994.1"/>
    </source>
</evidence>
<sequence length="179" mass="20256">MVHVDVQKTGRIPDGGGRRARGRHSEQARLVARAKTAGARGGYVDLHSAVDGYSRLAYTEALPDEKAATAIGFWHRARAFFAAHGIMRIHRVITDNGACYHAADFTRALHATRTRHQRINPYTPRHNGKVERYHRILTEEYLHAHTWNQRTPPLTGLDHLERALHLPPPPHRSNARARP</sequence>
<evidence type="ECO:0000259" key="2">
    <source>
        <dbReference type="PROSITE" id="PS50994"/>
    </source>
</evidence>
<feature type="region of interest" description="Disordered" evidence="1">
    <location>
        <begin position="1"/>
        <end position="26"/>
    </location>
</feature>
<dbReference type="PANTHER" id="PTHR35004">
    <property type="entry name" value="TRANSPOSASE RV3428C-RELATED"/>
    <property type="match status" value="1"/>
</dbReference>
<dbReference type="PROSITE" id="PS50994">
    <property type="entry name" value="INTEGRASE"/>
    <property type="match status" value="1"/>
</dbReference>
<dbReference type="EMBL" id="BAAAZG010000016">
    <property type="protein sequence ID" value="GAA4069994.1"/>
    <property type="molecule type" value="Genomic_DNA"/>
</dbReference>
<dbReference type="Gene3D" id="3.30.420.10">
    <property type="entry name" value="Ribonuclease H-like superfamily/Ribonuclease H"/>
    <property type="match status" value="1"/>
</dbReference>
<dbReference type="SUPFAM" id="SSF53098">
    <property type="entry name" value="Ribonuclease H-like"/>
    <property type="match status" value="1"/>
</dbReference>
<name>A0ABP7VLP7_9ACTN</name>
<accession>A0ABP7VLP7</accession>
<dbReference type="Proteomes" id="UP001500683">
    <property type="component" value="Unassembled WGS sequence"/>
</dbReference>
<evidence type="ECO:0000256" key="1">
    <source>
        <dbReference type="SAM" id="MobiDB-lite"/>
    </source>
</evidence>
<dbReference type="Pfam" id="PF00665">
    <property type="entry name" value="rve"/>
    <property type="match status" value="1"/>
</dbReference>
<dbReference type="InterPro" id="IPR012337">
    <property type="entry name" value="RNaseH-like_sf"/>
</dbReference>
<comment type="caution">
    <text evidence="3">The sequence shown here is derived from an EMBL/GenBank/DDBJ whole genome shotgun (WGS) entry which is preliminary data.</text>
</comment>
<dbReference type="PANTHER" id="PTHR35004:SF7">
    <property type="entry name" value="INTEGRASE PROTEIN"/>
    <property type="match status" value="1"/>
</dbReference>
<organism evidence="3 4">
    <name type="scientific">Actinomadura miaoliensis</name>
    <dbReference type="NCBI Taxonomy" id="430685"/>
    <lineage>
        <taxon>Bacteria</taxon>
        <taxon>Bacillati</taxon>
        <taxon>Actinomycetota</taxon>
        <taxon>Actinomycetes</taxon>
        <taxon>Streptosporangiales</taxon>
        <taxon>Thermomonosporaceae</taxon>
        <taxon>Actinomadura</taxon>
    </lineage>
</organism>
<gene>
    <name evidence="3" type="ORF">GCM10022214_26780</name>
</gene>